<reference evidence="12 13" key="1">
    <citation type="submission" date="2020-09" db="EMBL/GenBank/DDBJ databases">
        <title>Draft Genome Sequences of Oil-Oxidizing Bacteria Halomonas titanicae, Marinobacter lutaoensis, and Virgibacillus halodenitrificans Isolated from Highly Saline Environments.</title>
        <authorList>
            <person name="Grouzdev D.S."/>
            <person name="Sokolova D.S."/>
            <person name="Semenova E.M."/>
            <person name="Borzenkov I.A."/>
            <person name="Bidzhieva S.K."/>
            <person name="Poltaraus A.B."/>
            <person name="Nazina T.N."/>
        </authorList>
    </citation>
    <scope>NUCLEOTIDE SEQUENCE [LARGE SCALE GENOMIC DNA]</scope>
    <source>
        <strain evidence="12 13">VKM B-3472D</strain>
    </source>
</reference>
<dbReference type="Gene3D" id="3.30.420.40">
    <property type="match status" value="2"/>
</dbReference>
<dbReference type="PANTHER" id="PTHR43095">
    <property type="entry name" value="SUGAR KINASE"/>
    <property type="match status" value="1"/>
</dbReference>
<keyword evidence="2 9" id="KW-0859">Xylose metabolism</keyword>
<dbReference type="PANTHER" id="PTHR43095:SF5">
    <property type="entry name" value="XYLULOSE KINASE"/>
    <property type="match status" value="1"/>
</dbReference>
<dbReference type="CDD" id="cd07805">
    <property type="entry name" value="ASKHA_NBD_FGGY_CvXK-like"/>
    <property type="match status" value="1"/>
</dbReference>
<name>A0ABR7VHD9_VIRHA</name>
<keyword evidence="3 8" id="KW-0808">Transferase</keyword>
<evidence type="ECO:0000256" key="3">
    <source>
        <dbReference type="ARBA" id="ARBA00022679"/>
    </source>
</evidence>
<dbReference type="Pfam" id="PF00370">
    <property type="entry name" value="FGGY_N"/>
    <property type="match status" value="1"/>
</dbReference>
<dbReference type="InterPro" id="IPR000577">
    <property type="entry name" value="Carb_kinase_FGGY"/>
</dbReference>
<sequence length="497" mass="54534">MNSTYILAHDLGTSGNKATLFDTDGSILASTQYSYATSYLQESWVEQDPEEWWKAVCVCSQEIIEKAGIVASQVNCITFSGQMMGAVPVDRKGKALRNAIIWADTRAEQEANNYVATFGMQTAYEQTGNRISPSYPAAKIKWLKIHEKDTYSATYKFLQAKDFIVGKMTGEFVTDYSDASGTGLLDITTKKWSTELLMRWEIEEGKLPDIYPSTTVIGGVTKEAATVTGLVEGTPVVLGGADGCCAALGAGVVEEGDIFNYIGSSAWISLASKAPILDPEMRTFNFVHIDEQKILPMGTMQAAGSAIHWLKEQLYADLSNDGIARLNKDASESAIGANGVLFLPYLLGERSPWWNRKTRGSFLGLAMNHTRQDMARAVLEGISMNLKLILDALLDGQKDVQSMWLFGGGANSHLWRQMLADIYNMDIRVPSNVTETTSMGAAIAGGIGIGAIRDFSVAKEWCIQEAVYEPIGKHRMAYDLLQKKFVEAYTITEKLYG</sequence>
<evidence type="ECO:0000256" key="6">
    <source>
        <dbReference type="ARBA" id="ARBA00022840"/>
    </source>
</evidence>
<dbReference type="NCBIfam" id="TIGR01312">
    <property type="entry name" value="XylB"/>
    <property type="match status" value="1"/>
</dbReference>
<evidence type="ECO:0000256" key="7">
    <source>
        <dbReference type="ARBA" id="ARBA00023277"/>
    </source>
</evidence>
<comment type="catalytic activity">
    <reaction evidence="9">
        <text>D-xylulose + ATP = D-xylulose 5-phosphate + ADP + H(+)</text>
        <dbReference type="Rhea" id="RHEA:10964"/>
        <dbReference type="ChEBI" id="CHEBI:15378"/>
        <dbReference type="ChEBI" id="CHEBI:17140"/>
        <dbReference type="ChEBI" id="CHEBI:30616"/>
        <dbReference type="ChEBI" id="CHEBI:57737"/>
        <dbReference type="ChEBI" id="CHEBI:456216"/>
        <dbReference type="EC" id="2.7.1.17"/>
    </reaction>
</comment>
<dbReference type="InterPro" id="IPR006000">
    <property type="entry name" value="Xylulokinase"/>
</dbReference>
<comment type="similarity">
    <text evidence="1 8">Belongs to the FGGY kinase family.</text>
</comment>
<organism evidence="12 13">
    <name type="scientific">Virgibacillus halodenitrificans</name>
    <name type="common">Bacillus halodenitrificans</name>
    <dbReference type="NCBI Taxonomy" id="1482"/>
    <lineage>
        <taxon>Bacteria</taxon>
        <taxon>Bacillati</taxon>
        <taxon>Bacillota</taxon>
        <taxon>Bacilli</taxon>
        <taxon>Bacillales</taxon>
        <taxon>Bacillaceae</taxon>
        <taxon>Virgibacillus</taxon>
    </lineage>
</organism>
<dbReference type="EMBL" id="JACWEZ010000001">
    <property type="protein sequence ID" value="MBD1221365.1"/>
    <property type="molecule type" value="Genomic_DNA"/>
</dbReference>
<keyword evidence="6 9" id="KW-0067">ATP-binding</keyword>
<dbReference type="InterPro" id="IPR050406">
    <property type="entry name" value="FGGY_Carb_Kinase"/>
</dbReference>
<dbReference type="PROSITE" id="PS00445">
    <property type="entry name" value="FGGY_KINASES_2"/>
    <property type="match status" value="1"/>
</dbReference>
<dbReference type="Pfam" id="PF02782">
    <property type="entry name" value="FGGY_C"/>
    <property type="match status" value="1"/>
</dbReference>
<dbReference type="EC" id="2.7.1.17" evidence="9"/>
<protein>
    <recommendedName>
        <fullName evidence="9">Xylulose kinase</fullName>
        <shortName evidence="9">Xylulokinase</shortName>
        <ecNumber evidence="9">2.7.1.17</ecNumber>
    </recommendedName>
</protein>
<comment type="caution">
    <text evidence="12">The sequence shown here is derived from an EMBL/GenBank/DDBJ whole genome shotgun (WGS) entry which is preliminary data.</text>
</comment>
<keyword evidence="7 9" id="KW-0119">Carbohydrate metabolism</keyword>
<dbReference type="InterPro" id="IPR018484">
    <property type="entry name" value="FGGY_N"/>
</dbReference>
<dbReference type="PIRSF" id="PIRSF000538">
    <property type="entry name" value="GlpK"/>
    <property type="match status" value="1"/>
</dbReference>
<keyword evidence="4 9" id="KW-0547">Nucleotide-binding</keyword>
<proteinExistence type="inferred from homology"/>
<accession>A0ABR7VHD9</accession>
<dbReference type="InterPro" id="IPR018485">
    <property type="entry name" value="FGGY_C"/>
</dbReference>
<evidence type="ECO:0000256" key="4">
    <source>
        <dbReference type="ARBA" id="ARBA00022741"/>
    </source>
</evidence>
<evidence type="ECO:0000256" key="2">
    <source>
        <dbReference type="ARBA" id="ARBA00022629"/>
    </source>
</evidence>
<dbReference type="GO" id="GO:0004856">
    <property type="term" value="F:D-xylulokinase activity"/>
    <property type="evidence" value="ECO:0007669"/>
    <property type="project" value="UniProtKB-EC"/>
</dbReference>
<evidence type="ECO:0000256" key="5">
    <source>
        <dbReference type="ARBA" id="ARBA00022777"/>
    </source>
</evidence>
<dbReference type="Proteomes" id="UP000621631">
    <property type="component" value="Unassembled WGS sequence"/>
</dbReference>
<evidence type="ECO:0000256" key="8">
    <source>
        <dbReference type="RuleBase" id="RU003733"/>
    </source>
</evidence>
<feature type="domain" description="Carbohydrate kinase FGGY N-terminal" evidence="10">
    <location>
        <begin position="5"/>
        <end position="249"/>
    </location>
</feature>
<dbReference type="SUPFAM" id="SSF53067">
    <property type="entry name" value="Actin-like ATPase domain"/>
    <property type="match status" value="2"/>
</dbReference>
<dbReference type="InterPro" id="IPR018483">
    <property type="entry name" value="Carb_kinase_FGGY_CS"/>
</dbReference>
<feature type="domain" description="Carbohydrate kinase FGGY C-terminal" evidence="11">
    <location>
        <begin position="262"/>
        <end position="447"/>
    </location>
</feature>
<evidence type="ECO:0000256" key="1">
    <source>
        <dbReference type="ARBA" id="ARBA00009156"/>
    </source>
</evidence>
<keyword evidence="13" id="KW-1185">Reference proteome</keyword>
<gene>
    <name evidence="9 12" type="primary">xylB</name>
    <name evidence="12" type="ORF">IC602_01925</name>
</gene>
<evidence type="ECO:0000256" key="9">
    <source>
        <dbReference type="RuleBase" id="RU364073"/>
    </source>
</evidence>
<evidence type="ECO:0000259" key="11">
    <source>
        <dbReference type="Pfam" id="PF02782"/>
    </source>
</evidence>
<evidence type="ECO:0000313" key="12">
    <source>
        <dbReference type="EMBL" id="MBD1221365.1"/>
    </source>
</evidence>
<evidence type="ECO:0000313" key="13">
    <source>
        <dbReference type="Proteomes" id="UP000621631"/>
    </source>
</evidence>
<evidence type="ECO:0000259" key="10">
    <source>
        <dbReference type="Pfam" id="PF00370"/>
    </source>
</evidence>
<keyword evidence="5 8" id="KW-0418">Kinase</keyword>
<dbReference type="InterPro" id="IPR043129">
    <property type="entry name" value="ATPase_NBD"/>
</dbReference>